<dbReference type="InterPro" id="IPR029993">
    <property type="entry name" value="GAUT"/>
</dbReference>
<comment type="similarity">
    <text evidence="2 4">Belongs to the glycosyltransferase 8 family.</text>
</comment>
<keyword evidence="5" id="KW-0175">Coiled coil</keyword>
<keyword evidence="4" id="KW-1133">Transmembrane helix</keyword>
<dbReference type="InterPro" id="IPR002495">
    <property type="entry name" value="Glyco_trans_8"/>
</dbReference>
<dbReference type="SUPFAM" id="SSF53448">
    <property type="entry name" value="Nucleotide-diphospho-sugar transferases"/>
    <property type="match status" value="1"/>
</dbReference>
<keyword evidence="7" id="KW-1185">Reference proteome</keyword>
<feature type="compositionally biased region" description="Basic and acidic residues" evidence="6">
    <location>
        <begin position="156"/>
        <end position="167"/>
    </location>
</feature>
<evidence type="ECO:0000256" key="6">
    <source>
        <dbReference type="SAM" id="MobiDB-lite"/>
    </source>
</evidence>
<keyword evidence="4" id="KW-0333">Golgi apparatus</keyword>
<evidence type="ECO:0000313" key="8">
    <source>
        <dbReference type="RefSeq" id="XP_029120565.1"/>
    </source>
</evidence>
<accession>A0A8N4EWX1</accession>
<dbReference type="EC" id="2.4.1.-" evidence="4"/>
<dbReference type="GO" id="GO:0047262">
    <property type="term" value="F:polygalacturonate 4-alpha-galacturonosyltransferase activity"/>
    <property type="evidence" value="ECO:0007669"/>
    <property type="project" value="InterPro"/>
</dbReference>
<dbReference type="AlphaFoldDB" id="A0A8N4EWX1"/>
<dbReference type="GO" id="GO:0071555">
    <property type="term" value="P:cell wall organization"/>
    <property type="evidence" value="ECO:0007669"/>
    <property type="project" value="UniProtKB-KW"/>
</dbReference>
<dbReference type="Proteomes" id="UP000504607">
    <property type="component" value="Chromosome 5"/>
</dbReference>
<feature type="coiled-coil region" evidence="5">
    <location>
        <begin position="222"/>
        <end position="249"/>
    </location>
</feature>
<comment type="pathway">
    <text evidence="1 4">Glycan metabolism; pectin biosynthesis.</text>
</comment>
<dbReference type="Pfam" id="PF01501">
    <property type="entry name" value="Glyco_transf_8"/>
    <property type="match status" value="1"/>
</dbReference>
<keyword evidence="3 4" id="KW-0808">Transferase</keyword>
<evidence type="ECO:0000256" key="2">
    <source>
        <dbReference type="ARBA" id="ARBA00006351"/>
    </source>
</evidence>
<gene>
    <name evidence="8" type="primary">LOC105046054</name>
</gene>
<dbReference type="OrthoDB" id="411524at2759"/>
<feature type="compositionally biased region" description="Polar residues" evidence="6">
    <location>
        <begin position="137"/>
        <end position="155"/>
    </location>
</feature>
<dbReference type="RefSeq" id="XP_029120565.1">
    <property type="nucleotide sequence ID" value="XM_029264732.1"/>
</dbReference>
<dbReference type="Pfam" id="PF25557">
    <property type="entry name" value="GAUT_1"/>
    <property type="match status" value="1"/>
</dbReference>
<dbReference type="PANTHER" id="PTHR32116:SF12">
    <property type="entry name" value="GALACTURONOSYLTRANSFERASE 7-RELATED"/>
    <property type="match status" value="1"/>
</dbReference>
<evidence type="ECO:0000256" key="3">
    <source>
        <dbReference type="ARBA" id="ARBA00022676"/>
    </source>
</evidence>
<dbReference type="Gene3D" id="3.90.550.10">
    <property type="entry name" value="Spore Coat Polysaccharide Biosynthesis Protein SpsA, Chain A"/>
    <property type="match status" value="1"/>
</dbReference>
<feature type="region of interest" description="Disordered" evidence="6">
    <location>
        <begin position="121"/>
        <end position="173"/>
    </location>
</feature>
<keyword evidence="4" id="KW-0472">Membrane</keyword>
<dbReference type="CDD" id="cd06429">
    <property type="entry name" value="GT8_like_1"/>
    <property type="match status" value="1"/>
</dbReference>
<comment type="subcellular location">
    <subcellularLocation>
        <location evidence="4">Golgi apparatus membrane</location>
        <topology evidence="4">Single-pass type II membrane protein</topology>
    </subcellularLocation>
</comment>
<feature type="transmembrane region" description="Helical" evidence="4">
    <location>
        <begin position="21"/>
        <end position="41"/>
    </location>
</feature>
<dbReference type="GO" id="GO:0045489">
    <property type="term" value="P:pectin biosynthetic process"/>
    <property type="evidence" value="ECO:0007669"/>
    <property type="project" value="UniProtKB-UniPathway"/>
</dbReference>
<evidence type="ECO:0000256" key="1">
    <source>
        <dbReference type="ARBA" id="ARBA00004877"/>
    </source>
</evidence>
<dbReference type="UniPathway" id="UPA00845"/>
<reference evidence="8" key="1">
    <citation type="submission" date="2025-08" db="UniProtKB">
        <authorList>
            <consortium name="RefSeq"/>
        </authorList>
    </citation>
    <scope>IDENTIFICATION</scope>
</reference>
<keyword evidence="3 4" id="KW-0328">Glycosyltransferase</keyword>
<sequence length="649" mass="73843">MKGYIAASSLPAKRRWKGHAVAVLALVFFSLLVPLAFLLGLHNRFPSGYLSDERSSSESVFENYAHVDAGPEQNHSEGGQSRVHGLIDRFKPPIPKDVPENFTKKPLTEFSNGGMPFTSQPKDAMSYSKPKHITSRAGPTTEQVVAPKVSSSLNARNDRGNRKENHPKGAAGDEIEKPCQLEFGSYCIWSMEHKEVMKDSIVKRLKDQLFVARAYYPSVAKLQGQDNLSRELKQNIQEHERMLSEAISDADLPSFVGKKIQKMDHTIAKAKSCTVDCNNVDKKLRQILDLTEDEAHFHMKQSAFLYHLGVQTMPRSLHCLSMRLTVEYFKTSLQDIERLHAQKLNNPSFQHYVLFSRNILAASATINSAVMNAEKSGHMIFHLVTDGQNFYAMKHWFARNSYKEATVRVLNFENVKLINFYNLGRRQLSPSEEFRVSIHDIARSSPMQLRTEYISVFGHSHFILPELFKNLKKVIVLDDDVVVQRDLSSLWNLDLEGKVNGAVQFCGIRLGQLKMYMRGHSYNGDSCAWMSGLNIIDLERWRERNITGNYLGLLQKFQNGSEASWRASALPISLLAFQDLIYALDDAWVQSRLGHDYGVSADAIKNAAALHYNGNMKPWLELGIPKYKSYWKKFLTKEERFMDECNVNP</sequence>
<keyword evidence="4" id="KW-0961">Cell wall biogenesis/degradation</keyword>
<proteinExistence type="inferred from homology"/>
<name>A0A8N4EWX1_ELAGV</name>
<dbReference type="GO" id="GO:0000139">
    <property type="term" value="C:Golgi membrane"/>
    <property type="evidence" value="ECO:0007669"/>
    <property type="project" value="UniProtKB-SubCell"/>
</dbReference>
<dbReference type="PANTHER" id="PTHR32116">
    <property type="entry name" value="GALACTURONOSYLTRANSFERASE 4-RELATED"/>
    <property type="match status" value="1"/>
</dbReference>
<evidence type="ECO:0000256" key="4">
    <source>
        <dbReference type="RuleBase" id="RU362027"/>
    </source>
</evidence>
<keyword evidence="4" id="KW-0812">Transmembrane</keyword>
<organism evidence="7 8">
    <name type="scientific">Elaeis guineensis var. tenera</name>
    <name type="common">Oil palm</name>
    <dbReference type="NCBI Taxonomy" id="51953"/>
    <lineage>
        <taxon>Eukaryota</taxon>
        <taxon>Viridiplantae</taxon>
        <taxon>Streptophyta</taxon>
        <taxon>Embryophyta</taxon>
        <taxon>Tracheophyta</taxon>
        <taxon>Spermatophyta</taxon>
        <taxon>Magnoliopsida</taxon>
        <taxon>Liliopsida</taxon>
        <taxon>Arecaceae</taxon>
        <taxon>Arecoideae</taxon>
        <taxon>Cocoseae</taxon>
        <taxon>Elaeidinae</taxon>
        <taxon>Elaeis</taxon>
    </lineage>
</organism>
<dbReference type="InterPro" id="IPR029044">
    <property type="entry name" value="Nucleotide-diphossugar_trans"/>
</dbReference>
<protein>
    <recommendedName>
        <fullName evidence="4">Hexosyltransferase</fullName>
        <ecNumber evidence="4">2.4.1.-</ecNumber>
    </recommendedName>
</protein>
<evidence type="ECO:0000313" key="7">
    <source>
        <dbReference type="Proteomes" id="UP000504607"/>
    </source>
</evidence>
<evidence type="ECO:0000256" key="5">
    <source>
        <dbReference type="SAM" id="Coils"/>
    </source>
</evidence>